<evidence type="ECO:0000256" key="1">
    <source>
        <dbReference type="SAM" id="Phobius"/>
    </source>
</evidence>
<reference evidence="2 3" key="1">
    <citation type="submission" date="2018-06" db="EMBL/GenBank/DDBJ databases">
        <title>The draft genome sequences of strains SCU63 and S1.</title>
        <authorList>
            <person name="Gan L."/>
        </authorList>
    </citation>
    <scope>NUCLEOTIDE SEQUENCE [LARGE SCALE GENOMIC DNA]</scope>
    <source>
        <strain evidence="2 3">SCU63</strain>
    </source>
</reference>
<gene>
    <name evidence="2" type="ORF">DP120_09185</name>
</gene>
<evidence type="ECO:0000313" key="2">
    <source>
        <dbReference type="EMBL" id="RAZ77646.1"/>
    </source>
</evidence>
<dbReference type="Proteomes" id="UP000251002">
    <property type="component" value="Unassembled WGS sequence"/>
</dbReference>
<evidence type="ECO:0000313" key="3">
    <source>
        <dbReference type="Proteomes" id="UP000251002"/>
    </source>
</evidence>
<keyword evidence="1" id="KW-0472">Membrane</keyword>
<dbReference type="EMBL" id="QLZR01000003">
    <property type="protein sequence ID" value="RAZ77646.1"/>
    <property type="molecule type" value="Genomic_DNA"/>
</dbReference>
<protein>
    <submittedName>
        <fullName evidence="2">Uncharacterized protein</fullName>
    </submittedName>
</protein>
<dbReference type="RefSeq" id="WP_112223373.1">
    <property type="nucleotide sequence ID" value="NZ_CP047673.1"/>
</dbReference>
<dbReference type="AlphaFoldDB" id="A0A365KWT3"/>
<keyword evidence="1" id="KW-1133">Transmembrane helix</keyword>
<sequence length="60" mass="6828">MRDNKIFPLLFIALMTTIIVANSDMHFNGKLIIFVISALCMLLAGYLAAKPYIQRRKEKA</sequence>
<organism evidence="2 3">
    <name type="scientific">Planococcus halotolerans</name>
    <dbReference type="NCBI Taxonomy" id="2233542"/>
    <lineage>
        <taxon>Bacteria</taxon>
        <taxon>Bacillati</taxon>
        <taxon>Bacillota</taxon>
        <taxon>Bacilli</taxon>
        <taxon>Bacillales</taxon>
        <taxon>Caryophanaceae</taxon>
        <taxon>Planococcus</taxon>
    </lineage>
</organism>
<proteinExistence type="predicted"/>
<name>A0A365KWT3_9BACL</name>
<accession>A0A365KWT3</accession>
<keyword evidence="1" id="KW-0812">Transmembrane</keyword>
<feature type="transmembrane region" description="Helical" evidence="1">
    <location>
        <begin position="31"/>
        <end position="49"/>
    </location>
</feature>
<comment type="caution">
    <text evidence="2">The sequence shown here is derived from an EMBL/GenBank/DDBJ whole genome shotgun (WGS) entry which is preliminary data.</text>
</comment>
<keyword evidence="3" id="KW-1185">Reference proteome</keyword>